<dbReference type="Pfam" id="PF02347">
    <property type="entry name" value="GDC-P"/>
    <property type="match status" value="1"/>
</dbReference>
<dbReference type="Gene3D" id="3.40.640.10">
    <property type="entry name" value="Type I PLP-dependent aspartate aminotransferase-like (Major domain)"/>
    <property type="match status" value="1"/>
</dbReference>
<dbReference type="NCBIfam" id="NF001696">
    <property type="entry name" value="PRK00451.1"/>
    <property type="match status" value="1"/>
</dbReference>
<comment type="catalytic activity">
    <reaction evidence="3 4">
        <text>N(6)-[(R)-lipoyl]-L-lysyl-[glycine-cleavage complex H protein] + glycine + H(+) = N(6)-[(R)-S(8)-aminomethyldihydrolipoyl]-L-lysyl-[glycine-cleavage complex H protein] + CO2</text>
        <dbReference type="Rhea" id="RHEA:24304"/>
        <dbReference type="Rhea" id="RHEA-COMP:10494"/>
        <dbReference type="Rhea" id="RHEA-COMP:10495"/>
        <dbReference type="ChEBI" id="CHEBI:15378"/>
        <dbReference type="ChEBI" id="CHEBI:16526"/>
        <dbReference type="ChEBI" id="CHEBI:57305"/>
        <dbReference type="ChEBI" id="CHEBI:83099"/>
        <dbReference type="ChEBI" id="CHEBI:83143"/>
        <dbReference type="EC" id="1.4.4.2"/>
    </reaction>
</comment>
<comment type="similarity">
    <text evidence="4">Belongs to the GcvP family. N-terminal subunit subfamily.</text>
</comment>
<dbReference type="GO" id="GO:0019464">
    <property type="term" value="P:glycine decarboxylation via glycine cleavage system"/>
    <property type="evidence" value="ECO:0007669"/>
    <property type="project" value="UniProtKB-UniRule"/>
</dbReference>
<keyword evidence="2 4" id="KW-0560">Oxidoreductase</keyword>
<organism evidence="6 7">
    <name type="scientific">Eiseniibacteriota bacterium</name>
    <dbReference type="NCBI Taxonomy" id="2212470"/>
    <lineage>
        <taxon>Bacteria</taxon>
        <taxon>Candidatus Eiseniibacteriota</taxon>
    </lineage>
</organism>
<evidence type="ECO:0000313" key="6">
    <source>
        <dbReference type="EMBL" id="NNF07361.1"/>
    </source>
</evidence>
<name>A0A7Y2E8W9_UNCEI</name>
<dbReference type="EMBL" id="JABDJR010000460">
    <property type="protein sequence ID" value="NNF07361.1"/>
    <property type="molecule type" value="Genomic_DNA"/>
</dbReference>
<dbReference type="GO" id="GO:0004375">
    <property type="term" value="F:glycine dehydrogenase (decarboxylating) activity"/>
    <property type="evidence" value="ECO:0007669"/>
    <property type="project" value="UniProtKB-EC"/>
</dbReference>
<proteinExistence type="inferred from homology"/>
<comment type="function">
    <text evidence="1 4">The glycine cleavage system catalyzes the degradation of glycine. The P protein binds the alpha-amino group of glycine through its pyridoxal phosphate cofactor; CO(2) is released and the remaining methylamine moiety is then transferred to the lipoamide cofactor of the H protein.</text>
</comment>
<dbReference type="Proteomes" id="UP000547674">
    <property type="component" value="Unassembled WGS sequence"/>
</dbReference>
<dbReference type="CDD" id="cd00613">
    <property type="entry name" value="GDC-P"/>
    <property type="match status" value="1"/>
</dbReference>
<dbReference type="PANTHER" id="PTHR42806:SF1">
    <property type="entry name" value="GLYCINE DEHYDROGENASE (DECARBOXYLATING)"/>
    <property type="match status" value="1"/>
</dbReference>
<dbReference type="InterPro" id="IPR023010">
    <property type="entry name" value="GcvPA"/>
</dbReference>
<evidence type="ECO:0000256" key="4">
    <source>
        <dbReference type="HAMAP-Rule" id="MF_00712"/>
    </source>
</evidence>
<accession>A0A7Y2E8W9</accession>
<dbReference type="PIRSF" id="PIRSF006815">
    <property type="entry name" value="GcvPA"/>
    <property type="match status" value="1"/>
</dbReference>
<gene>
    <name evidence="4 6" type="primary">gcvPA</name>
    <name evidence="6" type="ORF">HKN21_11420</name>
</gene>
<dbReference type="InterPro" id="IPR020581">
    <property type="entry name" value="GDC_P"/>
</dbReference>
<evidence type="ECO:0000259" key="5">
    <source>
        <dbReference type="Pfam" id="PF02347"/>
    </source>
</evidence>
<evidence type="ECO:0000256" key="2">
    <source>
        <dbReference type="ARBA" id="ARBA00023002"/>
    </source>
</evidence>
<dbReference type="InterPro" id="IPR049315">
    <property type="entry name" value="GDC-P_N"/>
</dbReference>
<dbReference type="AlphaFoldDB" id="A0A7Y2E8W9"/>
<dbReference type="Gene3D" id="3.90.1150.10">
    <property type="entry name" value="Aspartate Aminotransferase, domain 1"/>
    <property type="match status" value="1"/>
</dbReference>
<dbReference type="GO" id="GO:0009116">
    <property type="term" value="P:nucleoside metabolic process"/>
    <property type="evidence" value="ECO:0007669"/>
    <property type="project" value="InterPro"/>
</dbReference>
<feature type="domain" description="Glycine cleavage system P-protein N-terminal" evidence="5">
    <location>
        <begin position="12"/>
        <end position="450"/>
    </location>
</feature>
<dbReference type="SUPFAM" id="SSF53383">
    <property type="entry name" value="PLP-dependent transferases"/>
    <property type="match status" value="1"/>
</dbReference>
<dbReference type="InterPro" id="IPR015421">
    <property type="entry name" value="PyrdxlP-dep_Trfase_major"/>
</dbReference>
<comment type="subunit">
    <text evidence="4">The glycine cleavage system is composed of four proteins: P, T, L and H. In this organism, the P 'protein' is a heterodimer of two subunits.</text>
</comment>
<reference evidence="6 7" key="1">
    <citation type="submission" date="2020-03" db="EMBL/GenBank/DDBJ databases">
        <title>Metabolic flexibility allows generalist bacteria to become dominant in a frequently disturbed ecosystem.</title>
        <authorList>
            <person name="Chen Y.-J."/>
            <person name="Leung P.M."/>
            <person name="Bay S.K."/>
            <person name="Hugenholtz P."/>
            <person name="Kessler A.J."/>
            <person name="Shelley G."/>
            <person name="Waite D.W."/>
            <person name="Cook P.L."/>
            <person name="Greening C."/>
        </authorList>
    </citation>
    <scope>NUCLEOTIDE SEQUENCE [LARGE SCALE GENOMIC DNA]</scope>
    <source>
        <strain evidence="6">SS_bin_28</strain>
    </source>
</reference>
<comment type="caution">
    <text evidence="6">The sequence shown here is derived from an EMBL/GenBank/DDBJ whole genome shotgun (WGS) entry which is preliminary data.</text>
</comment>
<evidence type="ECO:0000313" key="7">
    <source>
        <dbReference type="Proteomes" id="UP000547674"/>
    </source>
</evidence>
<dbReference type="EC" id="1.4.4.2" evidence="4"/>
<evidence type="ECO:0000256" key="3">
    <source>
        <dbReference type="ARBA" id="ARBA00049026"/>
    </source>
</evidence>
<dbReference type="PANTHER" id="PTHR42806">
    <property type="entry name" value="GLYCINE CLEAVAGE SYSTEM P-PROTEIN"/>
    <property type="match status" value="1"/>
</dbReference>
<dbReference type="InterPro" id="IPR015424">
    <property type="entry name" value="PyrdxlP-dep_Trfase"/>
</dbReference>
<sequence>MWGRITSLSFPYIPRGLNEESEMLGAIGAKSFEDLLVAVPQKYLLKERLDLPRPKSEIEIVRHFSNLANANTAGGSSRVFLGAGSYDHYVPAIVDHISFRSEFYTAYTPYQAEVGQGTLTAIFEFQTLMAELTGMDLANASMYDGASALAEAVLLALSKNKRSRVLVAGACHPNYLRVLTTYVQGLDIEVLVDPTPDGIIDRAWVESNLDDTIGAVVTQTPSFLGLVEDATWLFTEAKSLGAIPISVFQPHALALYKTPGEMGADLAVGEGQSLGTSPSFGGPSLGLFAVSQEFVRLIPGRLIGETEDKNGKRCFVMTLRTREQDIRRAKATSNICTNQSLLALRATIYASLLGPGGLTEVAESCLERAHYTQARLQEVGYDLVYEQPFFQEFVVRCPRPAREVVELAHERGLIAGLDLGQYREEWKNHLMVCCSEKHSKDDLDALVSVLGALAGEVANV</sequence>
<evidence type="ECO:0000256" key="1">
    <source>
        <dbReference type="ARBA" id="ARBA00003788"/>
    </source>
</evidence>
<dbReference type="HAMAP" id="MF_00712">
    <property type="entry name" value="GcvPA"/>
    <property type="match status" value="1"/>
</dbReference>
<protein>
    <recommendedName>
        <fullName evidence="4">Probable glycine dehydrogenase (decarboxylating) subunit 1</fullName>
        <ecNumber evidence="4">1.4.4.2</ecNumber>
    </recommendedName>
    <alternativeName>
        <fullName evidence="4">Glycine cleavage system P-protein subunit 1</fullName>
    </alternativeName>
    <alternativeName>
        <fullName evidence="4">Glycine decarboxylase subunit 1</fullName>
    </alternativeName>
    <alternativeName>
        <fullName evidence="4">Glycine dehydrogenase (aminomethyl-transferring) subunit 1</fullName>
    </alternativeName>
</protein>
<dbReference type="InterPro" id="IPR015422">
    <property type="entry name" value="PyrdxlP-dep_Trfase_small"/>
</dbReference>